<gene>
    <name evidence="2" type="ORF">QSP1433_LOCUS8909</name>
</gene>
<evidence type="ECO:0000313" key="2">
    <source>
        <dbReference type="EMBL" id="CAD9685752.1"/>
    </source>
</evidence>
<accession>A0A7S2S089</accession>
<feature type="region of interest" description="Disordered" evidence="1">
    <location>
        <begin position="50"/>
        <end position="93"/>
    </location>
</feature>
<dbReference type="EMBL" id="HBHK01014179">
    <property type="protein sequence ID" value="CAD9685752.1"/>
    <property type="molecule type" value="Transcribed_RNA"/>
</dbReference>
<dbReference type="CDD" id="cd00229">
    <property type="entry name" value="SGNH_hydrolase"/>
    <property type="match status" value="1"/>
</dbReference>
<dbReference type="Gene3D" id="3.40.50.1110">
    <property type="entry name" value="SGNH hydrolase"/>
    <property type="match status" value="1"/>
</dbReference>
<dbReference type="AlphaFoldDB" id="A0A7S2S089"/>
<reference evidence="2" key="1">
    <citation type="submission" date="2021-01" db="EMBL/GenBank/DDBJ databases">
        <authorList>
            <person name="Corre E."/>
            <person name="Pelletier E."/>
            <person name="Niang G."/>
            <person name="Scheremetjew M."/>
            <person name="Finn R."/>
            <person name="Kale V."/>
            <person name="Holt S."/>
            <person name="Cochrane G."/>
            <person name="Meng A."/>
            <person name="Brown T."/>
            <person name="Cohen L."/>
        </authorList>
    </citation>
    <scope>NUCLEOTIDE SEQUENCE</scope>
    <source>
        <strain evidence="2">NY070348D</strain>
    </source>
</reference>
<sequence length="643" mass="71666">MPNMRLVILLVFIGAMGGSFSILVFSRFYGASFLAPSQFLQKTEPSSNPVEINSTLSNSAPAHSSNPVEINSTLSNSAPAHSSNPVETNSTLSPIWPETLPDQGWSSCAAVKRKASLKLVSWLDEPFVPTPKILKTWSAASFDQKKTSYSLLEDKGLANRVREFGAATNLSDVLRFGDKELFAKFGEKLLTKKQTTSVFIGGSNTDGRTRRGFVDLFRQLLDALYPPKTGRHKTINHGIGGATSCKHAEEFKMDYESQVKNADLVVIECFLNDQPGDRECIESLILRIRRAAPCALIIDLALSPRGTMELQRDMGKDTQRVHDRIIKAHSPIISGIRIAPLALDGRASTIPENPTIRKEYMKKKFFKDKVHLGDYGVMYTALALGAMTIEAQRVAQHYTSHVTQVNPQPLLTKPVPDFDMSRRISSFSHHKTVSGYTIPLSPSLYEICNPKGSSSSCSREVFNIWNLWKSNIPCKDCGHDKAKGLFVKPERSVQQTDGGWVLCTAPWKNMCRRPAFQFDYCAKERSGLLHLTLPVKQREVHPINMIRVSLSAIGSYENFGEAQVVAWVSPRKPSTVPSQFASVYMDSLWKLNISIPTKITLQPPLLFPPGEKIAELNLVVMPGNWANRTRCKLQILKVQVEYR</sequence>
<protein>
    <recommendedName>
        <fullName evidence="3">SGNH hydrolase-type esterase domain-containing protein</fullName>
    </recommendedName>
</protein>
<dbReference type="SUPFAM" id="SSF52266">
    <property type="entry name" value="SGNH hydrolase"/>
    <property type="match status" value="1"/>
</dbReference>
<organism evidence="2">
    <name type="scientific">Mucochytrium quahogii</name>
    <dbReference type="NCBI Taxonomy" id="96639"/>
    <lineage>
        <taxon>Eukaryota</taxon>
        <taxon>Sar</taxon>
        <taxon>Stramenopiles</taxon>
        <taxon>Bigyra</taxon>
        <taxon>Labyrinthulomycetes</taxon>
        <taxon>Thraustochytrida</taxon>
        <taxon>Thraustochytriidae</taxon>
        <taxon>Mucochytrium</taxon>
    </lineage>
</organism>
<name>A0A7S2S089_9STRA</name>
<dbReference type="InterPro" id="IPR036514">
    <property type="entry name" value="SGNH_hydro_sf"/>
</dbReference>
<evidence type="ECO:0000256" key="1">
    <source>
        <dbReference type="SAM" id="MobiDB-lite"/>
    </source>
</evidence>
<proteinExistence type="predicted"/>
<evidence type="ECO:0008006" key="3">
    <source>
        <dbReference type="Google" id="ProtNLM"/>
    </source>
</evidence>